<reference evidence="1 2" key="1">
    <citation type="submission" date="2016-10" db="EMBL/GenBank/DDBJ databases">
        <authorList>
            <person name="de Groot N.N."/>
        </authorList>
    </citation>
    <scope>NUCLEOTIDE SEQUENCE [LARGE SCALE GENOMIC DNA]</scope>
    <source>
        <strain evidence="1 2">CGMCC 1.10836</strain>
    </source>
</reference>
<proteinExistence type="predicted"/>
<organism evidence="1 2">
    <name type="scientific">Pseudorhodobacter antarcticus</name>
    <dbReference type="NCBI Taxonomy" id="1077947"/>
    <lineage>
        <taxon>Bacteria</taxon>
        <taxon>Pseudomonadati</taxon>
        <taxon>Pseudomonadota</taxon>
        <taxon>Alphaproteobacteria</taxon>
        <taxon>Rhodobacterales</taxon>
        <taxon>Paracoccaceae</taxon>
        <taxon>Pseudorhodobacter</taxon>
    </lineage>
</organism>
<accession>A0A1H8JPE6</accession>
<dbReference type="OrthoDB" id="7819637at2"/>
<dbReference type="STRING" id="1077947.SAMN05216227_102641"/>
<dbReference type="AlphaFoldDB" id="A0A1H8JPE6"/>
<dbReference type="RefSeq" id="WP_074818795.1">
    <property type="nucleotide sequence ID" value="NZ_FOCO01000026.1"/>
</dbReference>
<name>A0A1H8JPE6_9RHOB</name>
<gene>
    <name evidence="1" type="ORF">SAMN05216227_102641</name>
</gene>
<evidence type="ECO:0000313" key="1">
    <source>
        <dbReference type="EMBL" id="SEN82614.1"/>
    </source>
</evidence>
<dbReference type="EMBL" id="FOCO01000026">
    <property type="protein sequence ID" value="SEN82614.1"/>
    <property type="molecule type" value="Genomic_DNA"/>
</dbReference>
<protein>
    <submittedName>
        <fullName evidence="1">Uncharacterized protein</fullName>
    </submittedName>
</protein>
<keyword evidence="2" id="KW-1185">Reference proteome</keyword>
<dbReference type="Proteomes" id="UP000183002">
    <property type="component" value="Unassembled WGS sequence"/>
</dbReference>
<sequence length="227" mass="25882">MDIEKAYFSLPEVLNRWSIAEDDLIYLAENNNVRLSIRVFNLFLEFGDYDADIDGALFRVPHERKSFSGLLDLHACDVFHLFRAGEIHLSEFRYDRCGYACLQDAQIPQYVVIGDLLLRRAERDIYEVKSGFHAGIRNAPERTFIASHGYKEVRCNGHLFQLGPIQAEVVRALHAAAEAGQPFQNGKLILGAAGSKSLKMADVFKSKENWRELIRSDRRGNYCLNVD</sequence>
<evidence type="ECO:0000313" key="2">
    <source>
        <dbReference type="Proteomes" id="UP000183002"/>
    </source>
</evidence>